<organism evidence="1 2">
    <name type="scientific">Nesidiocoris tenuis</name>
    <dbReference type="NCBI Taxonomy" id="355587"/>
    <lineage>
        <taxon>Eukaryota</taxon>
        <taxon>Metazoa</taxon>
        <taxon>Ecdysozoa</taxon>
        <taxon>Arthropoda</taxon>
        <taxon>Hexapoda</taxon>
        <taxon>Insecta</taxon>
        <taxon>Pterygota</taxon>
        <taxon>Neoptera</taxon>
        <taxon>Paraneoptera</taxon>
        <taxon>Hemiptera</taxon>
        <taxon>Heteroptera</taxon>
        <taxon>Panheteroptera</taxon>
        <taxon>Cimicomorpha</taxon>
        <taxon>Miridae</taxon>
        <taxon>Dicyphina</taxon>
        <taxon>Nesidiocoris</taxon>
    </lineage>
</organism>
<dbReference type="AlphaFoldDB" id="A0A6H5HJS0"/>
<evidence type="ECO:0000313" key="1">
    <source>
        <dbReference type="EMBL" id="CAB0018365.1"/>
    </source>
</evidence>
<gene>
    <name evidence="1" type="ORF">NTEN_LOCUS22274</name>
</gene>
<sequence>MFRAKVIDETTGATGGKTYIAIMKPSNTLRKTKLGCAAGRNAVIAFCGRPVHYAAAVDWYKWRPHVLGRRQSCKRVDEGLPPVRGVTAAVAIDLFNHWPLPTASRSRDRLQFPPLGN</sequence>
<protein>
    <submittedName>
        <fullName evidence="1">Uncharacterized protein</fullName>
    </submittedName>
</protein>
<evidence type="ECO:0000313" key="2">
    <source>
        <dbReference type="Proteomes" id="UP000479000"/>
    </source>
</evidence>
<accession>A0A6H5HJS0</accession>
<dbReference type="EMBL" id="CADCXU010032714">
    <property type="protein sequence ID" value="CAB0018365.1"/>
    <property type="molecule type" value="Genomic_DNA"/>
</dbReference>
<name>A0A6H5HJS0_9HEMI</name>
<keyword evidence="2" id="KW-1185">Reference proteome</keyword>
<dbReference type="Proteomes" id="UP000479000">
    <property type="component" value="Unassembled WGS sequence"/>
</dbReference>
<proteinExistence type="predicted"/>
<reference evidence="1 2" key="1">
    <citation type="submission" date="2020-02" db="EMBL/GenBank/DDBJ databases">
        <authorList>
            <person name="Ferguson B K."/>
        </authorList>
    </citation>
    <scope>NUCLEOTIDE SEQUENCE [LARGE SCALE GENOMIC DNA]</scope>
</reference>